<dbReference type="InterPro" id="IPR014776">
    <property type="entry name" value="4pyrrole_Mease_sub2"/>
</dbReference>
<evidence type="ECO:0000256" key="4">
    <source>
        <dbReference type="ARBA" id="ARBA00022691"/>
    </source>
</evidence>
<proteinExistence type="inferred from homology"/>
<gene>
    <name evidence="9" type="ORF">SAMN00808754_2152</name>
</gene>
<dbReference type="Gene3D" id="3.30.950.10">
    <property type="entry name" value="Methyltransferase, Cobalt-precorrin-4 Transmethylase, Domain 2"/>
    <property type="match status" value="1"/>
</dbReference>
<keyword evidence="10" id="KW-1185">Reference proteome</keyword>
<dbReference type="InterPro" id="IPR014777">
    <property type="entry name" value="4pyrrole_Mease_sub1"/>
</dbReference>
<dbReference type="PROSITE" id="PS00840">
    <property type="entry name" value="SUMT_2"/>
    <property type="match status" value="1"/>
</dbReference>
<dbReference type="PANTHER" id="PTHR45790">
    <property type="entry name" value="SIROHEME SYNTHASE-RELATED"/>
    <property type="match status" value="1"/>
</dbReference>
<evidence type="ECO:0000259" key="7">
    <source>
        <dbReference type="Pfam" id="PF00590"/>
    </source>
</evidence>
<dbReference type="Proteomes" id="UP000192569">
    <property type="component" value="Chromosome I"/>
</dbReference>
<dbReference type="AlphaFoldDB" id="A0A1W1VXM5"/>
<dbReference type="CDD" id="cd11642">
    <property type="entry name" value="SUMT"/>
    <property type="match status" value="1"/>
</dbReference>
<evidence type="ECO:0000256" key="1">
    <source>
        <dbReference type="ARBA" id="ARBA00012162"/>
    </source>
</evidence>
<dbReference type="InterPro" id="IPR006366">
    <property type="entry name" value="CobA/CysG_C"/>
</dbReference>
<evidence type="ECO:0000256" key="6">
    <source>
        <dbReference type="RuleBase" id="RU003960"/>
    </source>
</evidence>
<dbReference type="EC" id="2.1.1.107" evidence="1"/>
<dbReference type="InterPro" id="IPR003043">
    <property type="entry name" value="Uropor_MeTrfase_CS"/>
</dbReference>
<evidence type="ECO:0000313" key="9">
    <source>
        <dbReference type="EMBL" id="SMB98139.1"/>
    </source>
</evidence>
<keyword evidence="3 6" id="KW-0808">Transferase</keyword>
<keyword evidence="5" id="KW-0627">Porphyrin biosynthesis</keyword>
<dbReference type="InterPro" id="IPR050161">
    <property type="entry name" value="Siro_Cobalamin_biosynth"/>
</dbReference>
<dbReference type="Pfam" id="PF00590">
    <property type="entry name" value="TP_methylase"/>
    <property type="match status" value="1"/>
</dbReference>
<evidence type="ECO:0000313" key="10">
    <source>
        <dbReference type="Proteomes" id="UP000192569"/>
    </source>
</evidence>
<dbReference type="GO" id="GO:0004851">
    <property type="term" value="F:uroporphyrin-III C-methyltransferase activity"/>
    <property type="evidence" value="ECO:0007669"/>
    <property type="project" value="UniProtKB-EC"/>
</dbReference>
<dbReference type="InterPro" id="IPR003754">
    <property type="entry name" value="4pyrrol_synth_uPrphyn_synth"/>
</dbReference>
<dbReference type="FunFam" id="3.40.1010.10:FF:000001">
    <property type="entry name" value="Siroheme synthase"/>
    <property type="match status" value="1"/>
</dbReference>
<name>A0A1W1VXM5_9FIRM</name>
<evidence type="ECO:0000256" key="5">
    <source>
        <dbReference type="ARBA" id="ARBA00023244"/>
    </source>
</evidence>
<dbReference type="Pfam" id="PF02602">
    <property type="entry name" value="HEM4"/>
    <property type="match status" value="1"/>
</dbReference>
<reference evidence="9 10" key="1">
    <citation type="submission" date="2017-04" db="EMBL/GenBank/DDBJ databases">
        <authorList>
            <person name="Afonso C.L."/>
            <person name="Miller P.J."/>
            <person name="Scott M.A."/>
            <person name="Spackman E."/>
            <person name="Goraichik I."/>
            <person name="Dimitrov K.M."/>
            <person name="Suarez D.L."/>
            <person name="Swayne D.E."/>
        </authorList>
    </citation>
    <scope>NUCLEOTIDE SEQUENCE [LARGE SCALE GENOMIC DNA]</scope>
    <source>
        <strain evidence="9 10">ToBE</strain>
    </source>
</reference>
<dbReference type="InterPro" id="IPR000878">
    <property type="entry name" value="4pyrrol_Mease"/>
</dbReference>
<dbReference type="NCBIfam" id="NF004790">
    <property type="entry name" value="PRK06136.1"/>
    <property type="match status" value="1"/>
</dbReference>
<keyword evidence="4" id="KW-0949">S-adenosyl-L-methionine</keyword>
<dbReference type="NCBIfam" id="TIGR01469">
    <property type="entry name" value="cobA_cysG_Cterm"/>
    <property type="match status" value="1"/>
</dbReference>
<dbReference type="SUPFAM" id="SSF53790">
    <property type="entry name" value="Tetrapyrrole methylase"/>
    <property type="match status" value="1"/>
</dbReference>
<dbReference type="PROSITE" id="PS00839">
    <property type="entry name" value="SUMT_1"/>
    <property type="match status" value="1"/>
</dbReference>
<dbReference type="GO" id="GO:0019354">
    <property type="term" value="P:siroheme biosynthetic process"/>
    <property type="evidence" value="ECO:0007669"/>
    <property type="project" value="InterPro"/>
</dbReference>
<dbReference type="GO" id="GO:0004852">
    <property type="term" value="F:uroporphyrinogen-III synthase activity"/>
    <property type="evidence" value="ECO:0007669"/>
    <property type="project" value="InterPro"/>
</dbReference>
<dbReference type="FunFam" id="3.40.50.10090:FF:000001">
    <property type="entry name" value="Bifunctional uroporphyrinogen-III C-methyltransferase/uroporphyrinogen-III synthase"/>
    <property type="match status" value="1"/>
</dbReference>
<dbReference type="OrthoDB" id="9815856at2"/>
<protein>
    <recommendedName>
        <fullName evidence="1">uroporphyrinogen-III C-methyltransferase</fullName>
        <ecNumber evidence="1">2.1.1.107</ecNumber>
    </recommendedName>
</protein>
<evidence type="ECO:0000256" key="3">
    <source>
        <dbReference type="ARBA" id="ARBA00022679"/>
    </source>
</evidence>
<feature type="domain" description="Tetrapyrrole biosynthesis uroporphyrinogen III synthase" evidence="8">
    <location>
        <begin position="270"/>
        <end position="498"/>
    </location>
</feature>
<dbReference type="Gene3D" id="3.40.50.10090">
    <property type="match status" value="2"/>
</dbReference>
<accession>A0A1W1VXM5</accession>
<dbReference type="SUPFAM" id="SSF69618">
    <property type="entry name" value="HemD-like"/>
    <property type="match status" value="1"/>
</dbReference>
<dbReference type="GO" id="GO:0032259">
    <property type="term" value="P:methylation"/>
    <property type="evidence" value="ECO:0007669"/>
    <property type="project" value="UniProtKB-KW"/>
</dbReference>
<evidence type="ECO:0000259" key="8">
    <source>
        <dbReference type="Pfam" id="PF02602"/>
    </source>
</evidence>
<dbReference type="InterPro" id="IPR036108">
    <property type="entry name" value="4pyrrol_syn_uPrphyn_synt_sf"/>
</dbReference>
<feature type="domain" description="Tetrapyrrole methylase" evidence="7">
    <location>
        <begin position="7"/>
        <end position="218"/>
    </location>
</feature>
<dbReference type="RefSeq" id="WP_084665716.1">
    <property type="nucleotide sequence ID" value="NZ_LT838272.1"/>
</dbReference>
<evidence type="ECO:0000256" key="2">
    <source>
        <dbReference type="ARBA" id="ARBA00022603"/>
    </source>
</evidence>
<dbReference type="Gene3D" id="3.40.1010.10">
    <property type="entry name" value="Cobalt-precorrin-4 Transmethylase, Domain 1"/>
    <property type="match status" value="1"/>
</dbReference>
<keyword evidence="2 6" id="KW-0489">Methyltransferase</keyword>
<organism evidence="9 10">
    <name type="scientific">Thermanaeromonas toyohensis ToBE</name>
    <dbReference type="NCBI Taxonomy" id="698762"/>
    <lineage>
        <taxon>Bacteria</taxon>
        <taxon>Bacillati</taxon>
        <taxon>Bacillota</taxon>
        <taxon>Clostridia</taxon>
        <taxon>Neomoorellales</taxon>
        <taxon>Neomoorellaceae</taxon>
        <taxon>Thermanaeromonas</taxon>
    </lineage>
</organism>
<dbReference type="STRING" id="698762.SAMN00808754_2152"/>
<dbReference type="EMBL" id="LT838272">
    <property type="protein sequence ID" value="SMB98139.1"/>
    <property type="molecule type" value="Genomic_DNA"/>
</dbReference>
<dbReference type="CDD" id="cd06578">
    <property type="entry name" value="HemD"/>
    <property type="match status" value="1"/>
</dbReference>
<dbReference type="InterPro" id="IPR035996">
    <property type="entry name" value="4pyrrol_Methylase_sf"/>
</dbReference>
<dbReference type="PANTHER" id="PTHR45790:SF3">
    <property type="entry name" value="S-ADENOSYL-L-METHIONINE-DEPENDENT UROPORPHYRINOGEN III METHYLTRANSFERASE, CHLOROPLASTIC"/>
    <property type="match status" value="1"/>
</dbReference>
<sequence>MVEGKGKVYLVGAGPGDVGLLTLRGKDCLAEADVVVYDRLINPELLHFTREDCEKIYVGKAPGQHALSQEEINNLLIRLAREGKKVVRLKGGDPFLFGRGGEEALALKEAGIPFEIVPGVTSAVAVPAYAGIPVTHRGLASTVAMVTGNEDPGKEGSRINWRELARSADTLVFLMGVGNLSHIVGQLLLHGRSPSTPVALIRWGSRAEQETLVGTLLDIEAKAQAASFRNPAVIVVGEVVRLREKLAWWDNKPLAGRRIVITRPWPQGERMAKKLSELGAEILQFPAIKISPPADLKALDRLVREAPSFDWIIFTSVNGVDWFWRRLKAQGLDVRSLAKVKIAAIGPATSQALAERGILVDYQPAEYIAEAVASGLGPQVKGKRILLPRADIARPVLAEELRRWGAEVVEVAAYKTGKADGEASMLQEWLSQGRIDAITFTSASTVRFFLEILGIRAVELLKQTVVACLGPVTSSAAQEAGLEVIIEAREYTEEGLIQALVEYFTGRTKPEKKPEVDSGELHD</sequence>
<comment type="similarity">
    <text evidence="6">Belongs to the precorrin methyltransferase family.</text>
</comment>
<dbReference type="FunFam" id="3.30.950.10:FF:000001">
    <property type="entry name" value="Siroheme synthase"/>
    <property type="match status" value="1"/>
</dbReference>